<dbReference type="GO" id="GO:0004640">
    <property type="term" value="F:phosphoribosylanthranilate isomerase activity"/>
    <property type="evidence" value="ECO:0007669"/>
    <property type="project" value="TreeGrafter"/>
</dbReference>
<comment type="caution">
    <text evidence="11">The sequence shown here is derived from an EMBL/GenBank/DDBJ whole genome shotgun (WGS) entry which is preliminary data.</text>
</comment>
<dbReference type="CDD" id="cd00331">
    <property type="entry name" value="IGPS"/>
    <property type="match status" value="1"/>
</dbReference>
<evidence type="ECO:0000256" key="2">
    <source>
        <dbReference type="ARBA" id="ARBA00004696"/>
    </source>
</evidence>
<dbReference type="RefSeq" id="WP_026625285.1">
    <property type="nucleotide sequence ID" value="NZ_JAWZLG010000034.1"/>
</dbReference>
<dbReference type="EMBL" id="SOML01000001">
    <property type="protein sequence ID" value="TFD98792.1"/>
    <property type="molecule type" value="Genomic_DNA"/>
</dbReference>
<dbReference type="FunFam" id="3.20.20.70:FF:000024">
    <property type="entry name" value="Indole-3-glycerol phosphate synthase"/>
    <property type="match status" value="1"/>
</dbReference>
<dbReference type="Proteomes" id="UP000297861">
    <property type="component" value="Unassembled WGS sequence"/>
</dbReference>
<evidence type="ECO:0000256" key="8">
    <source>
        <dbReference type="ARBA" id="ARBA00023239"/>
    </source>
</evidence>
<dbReference type="InterPro" id="IPR013785">
    <property type="entry name" value="Aldolase_TIM"/>
</dbReference>
<dbReference type="Gene3D" id="3.20.20.70">
    <property type="entry name" value="Aldolase class I"/>
    <property type="match status" value="1"/>
</dbReference>
<dbReference type="AlphaFoldDB" id="A0A4Y8LBH4"/>
<evidence type="ECO:0000256" key="1">
    <source>
        <dbReference type="ARBA" id="ARBA00001633"/>
    </source>
</evidence>
<dbReference type="InterPro" id="IPR045186">
    <property type="entry name" value="Indole-3-glycerol_P_synth"/>
</dbReference>
<keyword evidence="8 11" id="KW-0456">Lyase</keyword>
<dbReference type="STRING" id="1121485.GCA_000426485_01072"/>
<proteinExistence type="predicted"/>
<keyword evidence="6" id="KW-0822">Tryptophan biosynthesis</keyword>
<dbReference type="UniPathway" id="UPA00035">
    <property type="reaction ID" value="UER00043"/>
</dbReference>
<evidence type="ECO:0000256" key="9">
    <source>
        <dbReference type="SAM" id="Coils"/>
    </source>
</evidence>
<accession>A0A4Y8LBH4</accession>
<keyword evidence="12" id="KW-1185">Reference proteome</keyword>
<dbReference type="Pfam" id="PF00218">
    <property type="entry name" value="IGPS"/>
    <property type="match status" value="1"/>
</dbReference>
<dbReference type="GO" id="GO:0004425">
    <property type="term" value="F:indole-3-glycerol-phosphate synthase activity"/>
    <property type="evidence" value="ECO:0007669"/>
    <property type="project" value="UniProtKB-EC"/>
</dbReference>
<keyword evidence="4" id="KW-0028">Amino-acid biosynthesis</keyword>
<dbReference type="NCBIfam" id="NF001377">
    <property type="entry name" value="PRK00278.2-4"/>
    <property type="match status" value="1"/>
</dbReference>
<dbReference type="PROSITE" id="PS00614">
    <property type="entry name" value="IGPS"/>
    <property type="match status" value="1"/>
</dbReference>
<evidence type="ECO:0000313" key="12">
    <source>
        <dbReference type="Proteomes" id="UP000297861"/>
    </source>
</evidence>
<dbReference type="PANTHER" id="PTHR22854">
    <property type="entry name" value="TRYPTOPHAN BIOSYNTHESIS PROTEIN"/>
    <property type="match status" value="1"/>
</dbReference>
<evidence type="ECO:0000256" key="3">
    <source>
        <dbReference type="ARBA" id="ARBA00012362"/>
    </source>
</evidence>
<evidence type="ECO:0000313" key="11">
    <source>
        <dbReference type="EMBL" id="TFD98792.1"/>
    </source>
</evidence>
<feature type="coiled-coil region" evidence="9">
    <location>
        <begin position="11"/>
        <end position="38"/>
    </location>
</feature>
<keyword evidence="5" id="KW-0210">Decarboxylase</keyword>
<dbReference type="InterPro" id="IPR011060">
    <property type="entry name" value="RibuloseP-bd_barrel"/>
</dbReference>
<dbReference type="PANTHER" id="PTHR22854:SF2">
    <property type="entry name" value="INDOLE-3-GLYCEROL-PHOSPHATE SYNTHASE"/>
    <property type="match status" value="1"/>
</dbReference>
<reference evidence="11 12" key="1">
    <citation type="submission" date="2019-03" db="EMBL/GenBank/DDBJ databases">
        <title>San Antonio Military Medical Center submission to MRSN (WRAIR), pending publication.</title>
        <authorList>
            <person name="Blyth D.M."/>
            <person name="Mccarthy S.L."/>
            <person name="Schall S.E."/>
            <person name="Stam J.A."/>
            <person name="Ong A.C."/>
            <person name="Mcgann P.T."/>
        </authorList>
    </citation>
    <scope>NUCLEOTIDE SEQUENCE [LARGE SCALE GENOMIC DNA]</scope>
    <source>
        <strain evidence="11 12">MRSN571793</strain>
    </source>
</reference>
<evidence type="ECO:0000256" key="7">
    <source>
        <dbReference type="ARBA" id="ARBA00023141"/>
    </source>
</evidence>
<protein>
    <recommendedName>
        <fullName evidence="3">indole-3-glycerol-phosphate synthase</fullName>
        <ecNumber evidence="3">4.1.1.48</ecNumber>
    </recommendedName>
</protein>
<keyword evidence="7" id="KW-0057">Aromatic amino acid biosynthesis</keyword>
<dbReference type="SUPFAM" id="SSF51366">
    <property type="entry name" value="Ribulose-phoshate binding barrel"/>
    <property type="match status" value="1"/>
</dbReference>
<evidence type="ECO:0000256" key="6">
    <source>
        <dbReference type="ARBA" id="ARBA00022822"/>
    </source>
</evidence>
<comment type="pathway">
    <text evidence="2">Amino-acid biosynthesis; L-tryptophan biosynthesis; L-tryptophan from chorismate: step 4/5.</text>
</comment>
<feature type="domain" description="Indole-3-glycerol phosphate synthase" evidence="10">
    <location>
        <begin position="5"/>
        <end position="254"/>
    </location>
</feature>
<evidence type="ECO:0000256" key="5">
    <source>
        <dbReference type="ARBA" id="ARBA00022793"/>
    </source>
</evidence>
<sequence>MTNILDRIVANKRKEVELQKKEISIDKLAAQIADTNNLYSFKKSLANSSTGIISEFKRKSPSRGWIFENAKIEDVIPSYSENGASAISVLTDTDFFGGTFTDFELARSLTKTPLLRKDFMVDEYQFYQAKVLGANAILLIAASLTIKETKQFGALAKELGMDVLLEIHNEKELSHINEYVDVVGVNNRDLTTFITDVKGSFDLADKIPTDFLKISESGISQTQTVKELQSVGYKGFLMGENFMKTDNPGQALNQFIQELKTK</sequence>
<gene>
    <name evidence="11" type="primary">trpC</name>
    <name evidence="11" type="ORF">E2605_01515</name>
</gene>
<keyword evidence="9" id="KW-0175">Coiled coil</keyword>
<name>A0A4Y8LBH4_9BACT</name>
<organism evidence="11 12">
    <name type="scientific">Dysgonomonas capnocytophagoides</name>
    <dbReference type="NCBI Taxonomy" id="45254"/>
    <lineage>
        <taxon>Bacteria</taxon>
        <taxon>Pseudomonadati</taxon>
        <taxon>Bacteroidota</taxon>
        <taxon>Bacteroidia</taxon>
        <taxon>Bacteroidales</taxon>
        <taxon>Dysgonomonadaceae</taxon>
        <taxon>Dysgonomonas</taxon>
    </lineage>
</organism>
<dbReference type="InterPro" id="IPR001468">
    <property type="entry name" value="Indole-3-GlycerolPSynthase_CS"/>
</dbReference>
<dbReference type="GO" id="GO:0000162">
    <property type="term" value="P:L-tryptophan biosynthetic process"/>
    <property type="evidence" value="ECO:0007669"/>
    <property type="project" value="UniProtKB-UniPathway"/>
</dbReference>
<dbReference type="EC" id="4.1.1.48" evidence="3"/>
<dbReference type="OrthoDB" id="9804217at2"/>
<evidence type="ECO:0000256" key="4">
    <source>
        <dbReference type="ARBA" id="ARBA00022605"/>
    </source>
</evidence>
<comment type="catalytic activity">
    <reaction evidence="1">
        <text>1-(2-carboxyphenylamino)-1-deoxy-D-ribulose 5-phosphate + H(+) = (1S,2R)-1-C-(indol-3-yl)glycerol 3-phosphate + CO2 + H2O</text>
        <dbReference type="Rhea" id="RHEA:23476"/>
        <dbReference type="ChEBI" id="CHEBI:15377"/>
        <dbReference type="ChEBI" id="CHEBI:15378"/>
        <dbReference type="ChEBI" id="CHEBI:16526"/>
        <dbReference type="ChEBI" id="CHEBI:58613"/>
        <dbReference type="ChEBI" id="CHEBI:58866"/>
        <dbReference type="EC" id="4.1.1.48"/>
    </reaction>
</comment>
<dbReference type="InterPro" id="IPR013798">
    <property type="entry name" value="Indole-3-glycerol_P_synth_dom"/>
</dbReference>
<evidence type="ECO:0000259" key="10">
    <source>
        <dbReference type="Pfam" id="PF00218"/>
    </source>
</evidence>